<organism evidence="2 3">
    <name type="scientific">Gordonia caeni</name>
    <dbReference type="NCBI Taxonomy" id="1007097"/>
    <lineage>
        <taxon>Bacteria</taxon>
        <taxon>Bacillati</taxon>
        <taxon>Actinomycetota</taxon>
        <taxon>Actinomycetes</taxon>
        <taxon>Mycobacteriales</taxon>
        <taxon>Gordoniaceae</taxon>
        <taxon>Gordonia</taxon>
    </lineage>
</organism>
<evidence type="ECO:0000313" key="2">
    <source>
        <dbReference type="EMBL" id="GAA3963105.1"/>
    </source>
</evidence>
<reference evidence="3" key="1">
    <citation type="journal article" date="2019" name="Int. J. Syst. Evol. Microbiol.">
        <title>The Global Catalogue of Microorganisms (GCM) 10K type strain sequencing project: providing services to taxonomists for standard genome sequencing and annotation.</title>
        <authorList>
            <consortium name="The Broad Institute Genomics Platform"/>
            <consortium name="The Broad Institute Genome Sequencing Center for Infectious Disease"/>
            <person name="Wu L."/>
            <person name="Ma J."/>
        </authorList>
    </citation>
    <scope>NUCLEOTIDE SEQUENCE [LARGE SCALE GENOMIC DNA]</scope>
    <source>
        <strain evidence="3">JCM 16923</strain>
    </source>
</reference>
<gene>
    <name evidence="2" type="ORF">GCM10022231_24230</name>
</gene>
<evidence type="ECO:0000256" key="1">
    <source>
        <dbReference type="SAM" id="MobiDB-lite"/>
    </source>
</evidence>
<feature type="compositionally biased region" description="Low complexity" evidence="1">
    <location>
        <begin position="1421"/>
        <end position="1430"/>
    </location>
</feature>
<protein>
    <recommendedName>
        <fullName evidence="4">Tape measure protein</fullName>
    </recommendedName>
</protein>
<evidence type="ECO:0008006" key="4">
    <source>
        <dbReference type="Google" id="ProtNLM"/>
    </source>
</evidence>
<name>A0ABP7PE90_9ACTN</name>
<dbReference type="RefSeq" id="WP_344784057.1">
    <property type="nucleotide sequence ID" value="NZ_BAAAZW010000006.1"/>
</dbReference>
<proteinExistence type="predicted"/>
<keyword evidence="3" id="KW-1185">Reference proteome</keyword>
<dbReference type="Proteomes" id="UP001418444">
    <property type="component" value="Unassembled WGS sequence"/>
</dbReference>
<feature type="region of interest" description="Disordered" evidence="1">
    <location>
        <begin position="1416"/>
        <end position="1478"/>
    </location>
</feature>
<dbReference type="EMBL" id="BAAAZW010000006">
    <property type="protein sequence ID" value="GAA3963105.1"/>
    <property type="molecule type" value="Genomic_DNA"/>
</dbReference>
<evidence type="ECO:0000313" key="3">
    <source>
        <dbReference type="Proteomes" id="UP001418444"/>
    </source>
</evidence>
<sequence>MALVVGRLLAQLGIDDAGFSSGMNAAQQQYQRTGQSAAQMARTVEQSAAKVQSARASEQSAALRVQAAEKSLNALRKSGETDALKLAQAESKLQTALASQNQAKIRAANAARGLSAAQRQQASASQQVSSANQKATTSTNNLAASATRAKSALASIGVGLSLTAVVAGMTQAVGAARALGAQTNQLSVIFGDNAGQIKSWGSTAVDSMRMSQREAQGAAIQFATFGKAMGLSGQELVKFSTQQTKLAADLASFQGIPVADAVEAMGSAFAGETETMRKYGVLLDENTIKQAAYKNGIAEVGTQLTAQQKAQGAYFEMQEQLAHVNGDVERSNGKFGASLKTLTARLEETQAAVGDKLIPVVQPFVDLLAGPGLSAVQGFAGAIGAAGSAFGSLPGPVQAALAAVVAFRIAQRVAGDQMTAMGARIAGVVTSFRTLGAAATVQTSMGTVAMGRFGTSIARLGTHVPVIARMQQSFVNAAVSADRFPRSAGAMAAGMTGIRSAAGGLMGMLGGPWGIAIMGATALLGMFIQKKQEDAQKSAEAKAKTEEWAQALVASGGAINDNIRQMAAHELQQKSFLEMAQAAGLGMDRLTEAILGTKEQYESARATMDDYLRTQLEVNQGNFASDFAHQTMMNGLDGVRNSYTDGQRAAANMGKATGDNKVAFDSATQSTTSMSKAMEDYKEETGGAAAQVDKLAKALKGLADDKLTLEEADQSWHDNMRDLNKTLGETTDALITQSGAIDVTSEAGSKLQDAVVDQRDAYFDVAAAAKRYTDEQQALGKMDAGQALDHINGKLGPLRQSFIDAAMAAGKSADEAKRMADHYLGLPGQITTQLELKGVDAAISKLDSLKVKGAQPVKGTYNMVDNTPEVRRRLDDIKVRYSIVDGKIVINQDDIQRADNALRDLGFQTEALPEGYIKITDTSDENINRLKSLGIEVQTLPNGTIVINPDDAAFWTAVQRAQQPGEKKIWISYETRGEQQAYVDRIAQFAENANGSIRQRADGALDSPQIQSGSGMGRYATTPFGPVQWAEGETDWEAFIPGALSKRGRATAILKETARRFGYGLAPLADLARGDYTPAMREIWGLEEDSPIVDAILSARRRVMAEGGITAGGLKNYMRGIDGASYVWGGWGQGFNTDCSGGQSIAVNATNGNSSAGTGQRSATGGYSSWLPAQGYQLGRAPAGVPAHEVGWSSEHASGTIFDPQGGDVNIEMGGGNGGGAYGRGAVSSRDGQFPNQAWKALQGDAGTGVTGVAPAATERERNIDAVVAEGKRRGKSDKEIKSAVMTVLAETNGENLGHGMDGDNAGLFQQRDSWGTREERMNPTTAAGKYFDAMDKVDGRDSMSEAELAQAIQRSSDSSGDIYAAKSAEADQMMAASMARLSGGTTTNNITMGGTGGVGGGNVFVTGGHLDYIGGSRGSADTTPTTPAAPDKPDTADSTTGDGSLRLTSPLMRGQDPLRFQEGGTIPGTGTGDKIPLLGEPGEFIVRRDVARRPGMRDFLKKLNTGFYGEVPRYQDGGTVGFGGYADDTRDHMKPKSWRDALHLGVGAGFTGASLVAPYVAMAQSGQIDLGNLAPTIDTGSNSIDGVSQFVGDYAGQISNQLGAILAAIQKGERITVVVESDKSPSAAAMGATAAGL</sequence>
<feature type="region of interest" description="Disordered" evidence="1">
    <location>
        <begin position="116"/>
        <end position="136"/>
    </location>
</feature>
<comment type="caution">
    <text evidence="2">The sequence shown here is derived from an EMBL/GenBank/DDBJ whole genome shotgun (WGS) entry which is preliminary data.</text>
</comment>
<accession>A0ABP7PE90</accession>